<dbReference type="EMBL" id="CM001222">
    <property type="protein sequence ID" value="KEH27098.1"/>
    <property type="molecule type" value="Genomic_DNA"/>
</dbReference>
<dbReference type="AlphaFoldDB" id="A0A072UDD0"/>
<accession>A0A072UDD0</accession>
<keyword evidence="3" id="KW-1185">Reference proteome</keyword>
<evidence type="ECO:0000313" key="1">
    <source>
        <dbReference type="EMBL" id="KEH27098.1"/>
    </source>
</evidence>
<protein>
    <submittedName>
        <fullName evidence="1 2">Uncharacterized protein</fullName>
    </submittedName>
</protein>
<proteinExistence type="predicted"/>
<reference evidence="2" key="3">
    <citation type="submission" date="2015-04" db="UniProtKB">
        <authorList>
            <consortium name="EnsemblPlants"/>
        </authorList>
    </citation>
    <scope>IDENTIFICATION</scope>
    <source>
        <strain evidence="2">cv. Jemalong A17</strain>
    </source>
</reference>
<dbReference type="PaxDb" id="3880-AES82294"/>
<evidence type="ECO:0000313" key="3">
    <source>
        <dbReference type="Proteomes" id="UP000002051"/>
    </source>
</evidence>
<dbReference type="EnsemblPlants" id="KEH27098">
    <property type="protein sequence ID" value="KEH27098"/>
    <property type="gene ID" value="MTR_6g086525"/>
</dbReference>
<gene>
    <name evidence="1" type="ordered locus">MTR_6g086525</name>
</gene>
<sequence length="66" mass="7453">MSSLFVEERVFIPGKAEAVLRNKGSDFALTDNNEGENGICDWFLLGCMTKWVGVYEAIMLGYRLMD</sequence>
<organism evidence="1 3">
    <name type="scientific">Medicago truncatula</name>
    <name type="common">Barrel medic</name>
    <name type="synonym">Medicago tribuloides</name>
    <dbReference type="NCBI Taxonomy" id="3880"/>
    <lineage>
        <taxon>Eukaryota</taxon>
        <taxon>Viridiplantae</taxon>
        <taxon>Streptophyta</taxon>
        <taxon>Embryophyta</taxon>
        <taxon>Tracheophyta</taxon>
        <taxon>Spermatophyta</taxon>
        <taxon>Magnoliopsida</taxon>
        <taxon>eudicotyledons</taxon>
        <taxon>Gunneridae</taxon>
        <taxon>Pentapetalae</taxon>
        <taxon>rosids</taxon>
        <taxon>fabids</taxon>
        <taxon>Fabales</taxon>
        <taxon>Fabaceae</taxon>
        <taxon>Papilionoideae</taxon>
        <taxon>50 kb inversion clade</taxon>
        <taxon>NPAAA clade</taxon>
        <taxon>Hologalegina</taxon>
        <taxon>IRL clade</taxon>
        <taxon>Trifolieae</taxon>
        <taxon>Medicago</taxon>
    </lineage>
</organism>
<dbReference type="HOGENOM" id="CLU_2835018_0_0_1"/>
<evidence type="ECO:0000313" key="2">
    <source>
        <dbReference type="EnsemblPlants" id="KEH27098"/>
    </source>
</evidence>
<reference evidence="1 3" key="1">
    <citation type="journal article" date="2011" name="Nature">
        <title>The Medicago genome provides insight into the evolution of rhizobial symbioses.</title>
        <authorList>
            <person name="Young N.D."/>
            <person name="Debelle F."/>
            <person name="Oldroyd G.E."/>
            <person name="Geurts R."/>
            <person name="Cannon S.B."/>
            <person name="Udvardi M.K."/>
            <person name="Benedito V.A."/>
            <person name="Mayer K.F."/>
            <person name="Gouzy J."/>
            <person name="Schoof H."/>
            <person name="Van de Peer Y."/>
            <person name="Proost S."/>
            <person name="Cook D.R."/>
            <person name="Meyers B.C."/>
            <person name="Spannagl M."/>
            <person name="Cheung F."/>
            <person name="De Mita S."/>
            <person name="Krishnakumar V."/>
            <person name="Gundlach H."/>
            <person name="Zhou S."/>
            <person name="Mudge J."/>
            <person name="Bharti A.K."/>
            <person name="Murray J.D."/>
            <person name="Naoumkina M.A."/>
            <person name="Rosen B."/>
            <person name="Silverstein K.A."/>
            <person name="Tang H."/>
            <person name="Rombauts S."/>
            <person name="Zhao P.X."/>
            <person name="Zhou P."/>
            <person name="Barbe V."/>
            <person name="Bardou P."/>
            <person name="Bechner M."/>
            <person name="Bellec A."/>
            <person name="Berger A."/>
            <person name="Berges H."/>
            <person name="Bidwell S."/>
            <person name="Bisseling T."/>
            <person name="Choisne N."/>
            <person name="Couloux A."/>
            <person name="Denny R."/>
            <person name="Deshpande S."/>
            <person name="Dai X."/>
            <person name="Doyle J.J."/>
            <person name="Dudez A.M."/>
            <person name="Farmer A.D."/>
            <person name="Fouteau S."/>
            <person name="Franken C."/>
            <person name="Gibelin C."/>
            <person name="Gish J."/>
            <person name="Goldstein S."/>
            <person name="Gonzalez A.J."/>
            <person name="Green P.J."/>
            <person name="Hallab A."/>
            <person name="Hartog M."/>
            <person name="Hua A."/>
            <person name="Humphray S.J."/>
            <person name="Jeong D.H."/>
            <person name="Jing Y."/>
            <person name="Jocker A."/>
            <person name="Kenton S.M."/>
            <person name="Kim D.J."/>
            <person name="Klee K."/>
            <person name="Lai H."/>
            <person name="Lang C."/>
            <person name="Lin S."/>
            <person name="Macmil S.L."/>
            <person name="Magdelenat G."/>
            <person name="Matthews L."/>
            <person name="McCorrison J."/>
            <person name="Monaghan E.L."/>
            <person name="Mun J.H."/>
            <person name="Najar F.Z."/>
            <person name="Nicholson C."/>
            <person name="Noirot C."/>
            <person name="O'Bleness M."/>
            <person name="Paule C.R."/>
            <person name="Poulain J."/>
            <person name="Prion F."/>
            <person name="Qin B."/>
            <person name="Qu C."/>
            <person name="Retzel E.F."/>
            <person name="Riddle C."/>
            <person name="Sallet E."/>
            <person name="Samain S."/>
            <person name="Samson N."/>
            <person name="Sanders I."/>
            <person name="Saurat O."/>
            <person name="Scarpelli C."/>
            <person name="Schiex T."/>
            <person name="Segurens B."/>
            <person name="Severin A.J."/>
            <person name="Sherrier D.J."/>
            <person name="Shi R."/>
            <person name="Sims S."/>
            <person name="Singer S.R."/>
            <person name="Sinharoy S."/>
            <person name="Sterck L."/>
            <person name="Viollet A."/>
            <person name="Wang B.B."/>
            <person name="Wang K."/>
            <person name="Wang M."/>
            <person name="Wang X."/>
            <person name="Warfsmann J."/>
            <person name="Weissenbach J."/>
            <person name="White D.D."/>
            <person name="White J.D."/>
            <person name="Wiley G.B."/>
            <person name="Wincker P."/>
            <person name="Xing Y."/>
            <person name="Yang L."/>
            <person name="Yao Z."/>
            <person name="Ying F."/>
            <person name="Zhai J."/>
            <person name="Zhou L."/>
            <person name="Zuber A."/>
            <person name="Denarie J."/>
            <person name="Dixon R.A."/>
            <person name="May G.D."/>
            <person name="Schwartz D.C."/>
            <person name="Rogers J."/>
            <person name="Quetier F."/>
            <person name="Town C.D."/>
            <person name="Roe B.A."/>
        </authorList>
    </citation>
    <scope>NUCLEOTIDE SEQUENCE [LARGE SCALE GENOMIC DNA]</scope>
    <source>
        <strain evidence="1">A17</strain>
        <strain evidence="2 3">cv. Jemalong A17</strain>
    </source>
</reference>
<dbReference type="Proteomes" id="UP000002051">
    <property type="component" value="Chromosome 6"/>
</dbReference>
<name>A0A072UDD0_MEDTR</name>
<reference evidence="1 3" key="2">
    <citation type="journal article" date="2014" name="BMC Genomics">
        <title>An improved genome release (version Mt4.0) for the model legume Medicago truncatula.</title>
        <authorList>
            <person name="Tang H."/>
            <person name="Krishnakumar V."/>
            <person name="Bidwell S."/>
            <person name="Rosen B."/>
            <person name="Chan A."/>
            <person name="Zhou S."/>
            <person name="Gentzbittel L."/>
            <person name="Childs K.L."/>
            <person name="Yandell M."/>
            <person name="Gundlach H."/>
            <person name="Mayer K.F."/>
            <person name="Schwartz D.C."/>
            <person name="Town C.D."/>
        </authorList>
    </citation>
    <scope>GENOME REANNOTATION</scope>
    <source>
        <strain evidence="1">A17</strain>
        <strain evidence="2 3">cv. Jemalong A17</strain>
    </source>
</reference>